<keyword evidence="3" id="KW-1185">Reference proteome</keyword>
<gene>
    <name evidence="2" type="ORF">QBC32DRAFT_255998</name>
</gene>
<accession>A0AAN6NZY0</accession>
<evidence type="ECO:0000313" key="2">
    <source>
        <dbReference type="EMBL" id="KAK3954193.1"/>
    </source>
</evidence>
<feature type="compositionally biased region" description="Low complexity" evidence="1">
    <location>
        <begin position="15"/>
        <end position="33"/>
    </location>
</feature>
<reference evidence="2" key="1">
    <citation type="journal article" date="2023" name="Mol. Phylogenet. Evol.">
        <title>Genome-scale phylogeny and comparative genomics of the fungal order Sordariales.</title>
        <authorList>
            <person name="Hensen N."/>
            <person name="Bonometti L."/>
            <person name="Westerberg I."/>
            <person name="Brannstrom I.O."/>
            <person name="Guillou S."/>
            <person name="Cros-Aarteil S."/>
            <person name="Calhoun S."/>
            <person name="Haridas S."/>
            <person name="Kuo A."/>
            <person name="Mondo S."/>
            <person name="Pangilinan J."/>
            <person name="Riley R."/>
            <person name="LaButti K."/>
            <person name="Andreopoulos B."/>
            <person name="Lipzen A."/>
            <person name="Chen C."/>
            <person name="Yan M."/>
            <person name="Daum C."/>
            <person name="Ng V."/>
            <person name="Clum A."/>
            <person name="Steindorff A."/>
            <person name="Ohm R.A."/>
            <person name="Martin F."/>
            <person name="Silar P."/>
            <person name="Natvig D.O."/>
            <person name="Lalanne C."/>
            <person name="Gautier V."/>
            <person name="Ament-Velasquez S.L."/>
            <person name="Kruys A."/>
            <person name="Hutchinson M.I."/>
            <person name="Powell A.J."/>
            <person name="Barry K."/>
            <person name="Miller A.N."/>
            <person name="Grigoriev I.V."/>
            <person name="Debuchy R."/>
            <person name="Gladieux P."/>
            <person name="Hiltunen Thoren M."/>
            <person name="Johannesson H."/>
        </authorList>
    </citation>
    <scope>NUCLEOTIDE SEQUENCE</scope>
    <source>
        <strain evidence="2">CBS 626.80</strain>
    </source>
</reference>
<protein>
    <submittedName>
        <fullName evidence="2">Uncharacterized protein</fullName>
    </submittedName>
</protein>
<feature type="compositionally biased region" description="Low complexity" evidence="1">
    <location>
        <begin position="185"/>
        <end position="196"/>
    </location>
</feature>
<feature type="compositionally biased region" description="Basic and acidic residues" evidence="1">
    <location>
        <begin position="157"/>
        <end position="182"/>
    </location>
</feature>
<proteinExistence type="predicted"/>
<organism evidence="2 3">
    <name type="scientific">Pseudoneurospora amorphoporcata</name>
    <dbReference type="NCBI Taxonomy" id="241081"/>
    <lineage>
        <taxon>Eukaryota</taxon>
        <taxon>Fungi</taxon>
        <taxon>Dikarya</taxon>
        <taxon>Ascomycota</taxon>
        <taxon>Pezizomycotina</taxon>
        <taxon>Sordariomycetes</taxon>
        <taxon>Sordariomycetidae</taxon>
        <taxon>Sordariales</taxon>
        <taxon>Sordariaceae</taxon>
        <taxon>Pseudoneurospora</taxon>
    </lineage>
</organism>
<dbReference type="AlphaFoldDB" id="A0AAN6NZY0"/>
<dbReference type="Proteomes" id="UP001303222">
    <property type="component" value="Unassembled WGS sequence"/>
</dbReference>
<feature type="region of interest" description="Disordered" evidence="1">
    <location>
        <begin position="153"/>
        <end position="196"/>
    </location>
</feature>
<evidence type="ECO:0000313" key="3">
    <source>
        <dbReference type="Proteomes" id="UP001303222"/>
    </source>
</evidence>
<sequence>MKHDNPLPIPEVAHPSGSSQSSPQDPSSLSTPQGTTTSDPDPDMVIPEQDLASIKARVKEYIHRHTHQFHDVYHSSTLSSQSGEGRGELHQTVQMLKRAQRINSDLWFVQRSLTDKKGITRTQLNTQLLPKLEECRKELDALALNGLKRQITGSRGSKRERGEVDREVTKSKREATSKREASPTKQKQQQAWNKAKSLASRLMRSLFSV</sequence>
<comment type="caution">
    <text evidence="2">The sequence shown here is derived from an EMBL/GenBank/DDBJ whole genome shotgun (WGS) entry which is preliminary data.</text>
</comment>
<name>A0AAN6NZY0_9PEZI</name>
<evidence type="ECO:0000256" key="1">
    <source>
        <dbReference type="SAM" id="MobiDB-lite"/>
    </source>
</evidence>
<feature type="region of interest" description="Disordered" evidence="1">
    <location>
        <begin position="1"/>
        <end position="46"/>
    </location>
</feature>
<dbReference type="EMBL" id="MU859093">
    <property type="protein sequence ID" value="KAK3954193.1"/>
    <property type="molecule type" value="Genomic_DNA"/>
</dbReference>
<reference evidence="2" key="2">
    <citation type="submission" date="2023-06" db="EMBL/GenBank/DDBJ databases">
        <authorList>
            <consortium name="Lawrence Berkeley National Laboratory"/>
            <person name="Mondo S.J."/>
            <person name="Hensen N."/>
            <person name="Bonometti L."/>
            <person name="Westerberg I."/>
            <person name="Brannstrom I.O."/>
            <person name="Guillou S."/>
            <person name="Cros-Aarteil S."/>
            <person name="Calhoun S."/>
            <person name="Haridas S."/>
            <person name="Kuo A."/>
            <person name="Pangilinan J."/>
            <person name="Riley R."/>
            <person name="Labutti K."/>
            <person name="Andreopoulos B."/>
            <person name="Lipzen A."/>
            <person name="Chen C."/>
            <person name="Yanf M."/>
            <person name="Daum C."/>
            <person name="Ng V."/>
            <person name="Clum A."/>
            <person name="Steindorff A."/>
            <person name="Ohm R."/>
            <person name="Martin F."/>
            <person name="Silar P."/>
            <person name="Natvig D."/>
            <person name="Lalanne C."/>
            <person name="Gautier V."/>
            <person name="Ament-Velasquez S.L."/>
            <person name="Kruys A."/>
            <person name="Hutchinson M.I."/>
            <person name="Powell A.J."/>
            <person name="Barry K."/>
            <person name="Miller A.N."/>
            <person name="Grigoriev I.V."/>
            <person name="Debuchy R."/>
            <person name="Gladieux P."/>
            <person name="Thoren M.H."/>
            <person name="Johannesson H."/>
        </authorList>
    </citation>
    <scope>NUCLEOTIDE SEQUENCE</scope>
    <source>
        <strain evidence="2">CBS 626.80</strain>
    </source>
</reference>